<dbReference type="STRING" id="280699.M1VGM8"/>
<dbReference type="SMART" id="SM00320">
    <property type="entry name" value="WD40"/>
    <property type="match status" value="4"/>
</dbReference>
<proteinExistence type="predicted"/>
<dbReference type="PROSITE" id="PS50082">
    <property type="entry name" value="WD_REPEATS_2"/>
    <property type="match status" value="1"/>
</dbReference>
<feature type="compositionally biased region" description="Polar residues" evidence="4">
    <location>
        <begin position="60"/>
        <end position="69"/>
    </location>
</feature>
<dbReference type="GeneID" id="16993528"/>
<dbReference type="InterPro" id="IPR051510">
    <property type="entry name" value="SKI8"/>
</dbReference>
<protein>
    <submittedName>
        <fullName evidence="5">Uncharacterized protein</fullName>
    </submittedName>
</protein>
<dbReference type="KEGG" id="cme:CYME_CMH201C"/>
<dbReference type="SUPFAM" id="SSF50978">
    <property type="entry name" value="WD40 repeat-like"/>
    <property type="match status" value="1"/>
</dbReference>
<accession>M1VGM8</accession>
<sequence length="373" mass="39396">MPVISLGRIEDAHEKGVWAITKLGNGRFLSGGLDGALKLWQLGAQERGPVDAAPAASAQEGDTATSTSAGDEVAELVAHWPQAHHLAVTSLDSVPAQNLAVSTGFDGRIRVWKLDATTPEQAALSEHQLNPLEAFQVAVSAGADSVAIGGDVFAGASQPQRICLAALYRLPLLEKAHSLEVERDARLEQYRFTTCVRFAASAATTAPANMLLCGGNNGTLVAVDINTEAWDCVTLASDHQSGASVSEIKSSGLPVRALAQTKKEPSIVFCASEDECIHVVDWRMCEEASIFATAGSGPLFAVTVTEEEPVLVFAAGADGQVRAYDRRSGECVYTQNAETRKAIWSLESIDREGLGAPRIVLGGDDGYLEVLKA</sequence>
<reference evidence="5 6" key="1">
    <citation type="journal article" date="2004" name="Nature">
        <title>Genome sequence of the ultrasmall unicellular red alga Cyanidioschyzon merolae 10D.</title>
        <authorList>
            <person name="Matsuzaki M."/>
            <person name="Misumi O."/>
            <person name="Shin-i T."/>
            <person name="Maruyama S."/>
            <person name="Takahara M."/>
            <person name="Miyagishima S."/>
            <person name="Mori T."/>
            <person name="Nishida K."/>
            <person name="Yagisawa F."/>
            <person name="Nishida K."/>
            <person name="Yoshida Y."/>
            <person name="Nishimura Y."/>
            <person name="Nakao S."/>
            <person name="Kobayashi T."/>
            <person name="Momoyama Y."/>
            <person name="Higashiyama T."/>
            <person name="Minoda A."/>
            <person name="Sano M."/>
            <person name="Nomoto H."/>
            <person name="Oishi K."/>
            <person name="Hayashi H."/>
            <person name="Ohta F."/>
            <person name="Nishizaka S."/>
            <person name="Haga S."/>
            <person name="Miura S."/>
            <person name="Morishita T."/>
            <person name="Kabeya Y."/>
            <person name="Terasawa K."/>
            <person name="Suzuki Y."/>
            <person name="Ishii Y."/>
            <person name="Asakawa S."/>
            <person name="Takano H."/>
            <person name="Ohta N."/>
            <person name="Kuroiwa H."/>
            <person name="Tanaka K."/>
            <person name="Shimizu N."/>
            <person name="Sugano S."/>
            <person name="Sato N."/>
            <person name="Nozaki H."/>
            <person name="Ogasawara N."/>
            <person name="Kohara Y."/>
            <person name="Kuroiwa T."/>
        </authorList>
    </citation>
    <scope>NUCLEOTIDE SEQUENCE [LARGE SCALE GENOMIC DNA]</scope>
    <source>
        <strain evidence="5 6">10D</strain>
    </source>
</reference>
<dbReference type="GO" id="GO:0016593">
    <property type="term" value="C:Cdc73/Paf1 complex"/>
    <property type="evidence" value="ECO:0007669"/>
    <property type="project" value="TreeGrafter"/>
</dbReference>
<dbReference type="InterPro" id="IPR036322">
    <property type="entry name" value="WD40_repeat_dom_sf"/>
</dbReference>
<dbReference type="AlphaFoldDB" id="M1VGM8"/>
<evidence type="ECO:0000256" key="1">
    <source>
        <dbReference type="ARBA" id="ARBA00022574"/>
    </source>
</evidence>
<feature type="repeat" description="WD" evidence="3">
    <location>
        <begin position="81"/>
        <end position="122"/>
    </location>
</feature>
<dbReference type="HOGENOM" id="CLU_742628_0_0_1"/>
<dbReference type="Pfam" id="PF00400">
    <property type="entry name" value="WD40"/>
    <property type="match status" value="2"/>
</dbReference>
<organism evidence="5 6">
    <name type="scientific">Cyanidioschyzon merolae (strain NIES-3377 / 10D)</name>
    <name type="common">Unicellular red alga</name>
    <dbReference type="NCBI Taxonomy" id="280699"/>
    <lineage>
        <taxon>Eukaryota</taxon>
        <taxon>Rhodophyta</taxon>
        <taxon>Bangiophyceae</taxon>
        <taxon>Cyanidiales</taxon>
        <taxon>Cyanidiaceae</taxon>
        <taxon>Cyanidioschyzon</taxon>
    </lineage>
</organism>
<dbReference type="OMA" id="KVESKEC"/>
<dbReference type="RefSeq" id="XP_005536144.1">
    <property type="nucleotide sequence ID" value="XM_005536087.1"/>
</dbReference>
<feature type="region of interest" description="Disordered" evidence="4">
    <location>
        <begin position="50"/>
        <end position="70"/>
    </location>
</feature>
<dbReference type="InterPro" id="IPR015943">
    <property type="entry name" value="WD40/YVTN_repeat-like_dom_sf"/>
</dbReference>
<evidence type="ECO:0000313" key="6">
    <source>
        <dbReference type="Proteomes" id="UP000007014"/>
    </source>
</evidence>
<evidence type="ECO:0000256" key="3">
    <source>
        <dbReference type="PROSITE-ProRule" id="PRU00221"/>
    </source>
</evidence>
<dbReference type="OrthoDB" id="1068471at2759"/>
<dbReference type="Gene3D" id="2.130.10.10">
    <property type="entry name" value="YVTN repeat-like/Quinoprotein amine dehydrogenase"/>
    <property type="match status" value="2"/>
</dbReference>
<dbReference type="EMBL" id="AP006490">
    <property type="protein sequence ID" value="BAM79858.1"/>
    <property type="molecule type" value="Genomic_DNA"/>
</dbReference>
<keyword evidence="6" id="KW-1185">Reference proteome</keyword>
<evidence type="ECO:0000256" key="2">
    <source>
        <dbReference type="ARBA" id="ARBA00022737"/>
    </source>
</evidence>
<keyword evidence="1 3" id="KW-0853">WD repeat</keyword>
<dbReference type="PANTHER" id="PTHR44090:SF1">
    <property type="entry name" value="SUPERKILLER COMPLEX PROTEIN 8"/>
    <property type="match status" value="1"/>
</dbReference>
<evidence type="ECO:0000256" key="4">
    <source>
        <dbReference type="SAM" id="MobiDB-lite"/>
    </source>
</evidence>
<keyword evidence="2" id="KW-0677">Repeat</keyword>
<dbReference type="InterPro" id="IPR001680">
    <property type="entry name" value="WD40_rpt"/>
</dbReference>
<name>M1VGM8_CYAM1</name>
<dbReference type="Gramene" id="CMH201CT">
    <property type="protein sequence ID" value="CMH201CT"/>
    <property type="gene ID" value="CMH201C"/>
</dbReference>
<dbReference type="Proteomes" id="UP000007014">
    <property type="component" value="Chromosome 8"/>
</dbReference>
<reference evidence="5 6" key="2">
    <citation type="journal article" date="2007" name="BMC Biol.">
        <title>A 100%-complete sequence reveals unusually simple genomic features in the hot-spring red alga Cyanidioschyzon merolae.</title>
        <authorList>
            <person name="Nozaki H."/>
            <person name="Takano H."/>
            <person name="Misumi O."/>
            <person name="Terasawa K."/>
            <person name="Matsuzaki M."/>
            <person name="Maruyama S."/>
            <person name="Nishida K."/>
            <person name="Yagisawa F."/>
            <person name="Yoshida Y."/>
            <person name="Fujiwara T."/>
            <person name="Takio S."/>
            <person name="Tamura K."/>
            <person name="Chung S.J."/>
            <person name="Nakamura S."/>
            <person name="Kuroiwa H."/>
            <person name="Tanaka K."/>
            <person name="Sato N."/>
            <person name="Kuroiwa T."/>
        </authorList>
    </citation>
    <scope>NUCLEOTIDE SEQUENCE [LARGE SCALE GENOMIC DNA]</scope>
    <source>
        <strain evidence="5 6">10D</strain>
    </source>
</reference>
<gene>
    <name evidence="5" type="ORF">CYME_CMH201C</name>
</gene>
<evidence type="ECO:0000313" key="5">
    <source>
        <dbReference type="EMBL" id="BAM79858.1"/>
    </source>
</evidence>
<dbReference type="PANTHER" id="PTHR44090">
    <property type="entry name" value="WD REPEAT-CONTAINING PROTEIN 61"/>
    <property type="match status" value="1"/>
</dbReference>